<keyword evidence="5" id="KW-1185">Reference proteome</keyword>
<reference evidence="4" key="2">
    <citation type="submission" date="2016-10" db="EMBL/GenBank/DDBJ databases">
        <authorList>
            <person name="Varghese N."/>
            <person name="Submissions S."/>
        </authorList>
    </citation>
    <scope>NUCLEOTIDE SEQUENCE [LARGE SCALE GENOMIC DNA]</scope>
    <source>
        <strain evidence="4">DSM 17908</strain>
    </source>
</reference>
<sequence>MLASPIKLRINEMPKGVAKRQQGSVDVLILAILWLTIKFISISIILNTIYILLTPSCRKQRIIIPRRGMIIRAH</sequence>
<keyword evidence="1" id="KW-0472">Membrane</keyword>
<feature type="transmembrane region" description="Helical" evidence="1">
    <location>
        <begin position="27"/>
        <end position="53"/>
    </location>
</feature>
<organism evidence="3 4">
    <name type="scientific">Xenorhabdus mauleonii</name>
    <dbReference type="NCBI Taxonomy" id="351675"/>
    <lineage>
        <taxon>Bacteria</taxon>
        <taxon>Pseudomonadati</taxon>
        <taxon>Pseudomonadota</taxon>
        <taxon>Gammaproteobacteria</taxon>
        <taxon>Enterobacterales</taxon>
        <taxon>Morganellaceae</taxon>
        <taxon>Xenorhabdus</taxon>
    </lineage>
</organism>
<evidence type="ECO:0000313" key="4">
    <source>
        <dbReference type="Proteomes" id="UP000198919"/>
    </source>
</evidence>
<dbReference type="Proteomes" id="UP000224607">
    <property type="component" value="Unassembled WGS sequence"/>
</dbReference>
<keyword evidence="1" id="KW-0812">Transmembrane</keyword>
<dbReference type="Proteomes" id="UP000198919">
    <property type="component" value="Unassembled WGS sequence"/>
</dbReference>
<evidence type="ECO:0000313" key="5">
    <source>
        <dbReference type="Proteomes" id="UP000224607"/>
    </source>
</evidence>
<dbReference type="EMBL" id="NITY01000011">
    <property type="protein sequence ID" value="PHM39363.1"/>
    <property type="molecule type" value="Genomic_DNA"/>
</dbReference>
<dbReference type="EMBL" id="FORG01000013">
    <property type="protein sequence ID" value="SFJ66440.1"/>
    <property type="molecule type" value="Genomic_DNA"/>
</dbReference>
<protein>
    <submittedName>
        <fullName evidence="3">Uncharacterized protein</fullName>
    </submittedName>
</protein>
<gene>
    <name evidence="3" type="ORF">SAMN05421680_11313</name>
    <name evidence="2" type="ORF">Xmau_02970</name>
</gene>
<keyword evidence="1" id="KW-1133">Transmembrane helix</keyword>
<evidence type="ECO:0000313" key="3">
    <source>
        <dbReference type="EMBL" id="SFJ66440.1"/>
    </source>
</evidence>
<reference evidence="2 5" key="3">
    <citation type="journal article" date="2017" name="Nat. Microbiol.">
        <title>Natural product diversity associated with the nematode symbionts Photorhabdus and Xenorhabdus.</title>
        <authorList>
            <person name="Tobias N.J."/>
            <person name="Wolff H."/>
            <person name="Djahanschiri B."/>
            <person name="Grundmann F."/>
            <person name="Kronenwerth M."/>
            <person name="Shi Y.M."/>
            <person name="Simonyi S."/>
            <person name="Grun P."/>
            <person name="Shapiro-Ilan D."/>
            <person name="Pidot S.J."/>
            <person name="Stinear T.P."/>
            <person name="Ebersberger I."/>
            <person name="Bode H.B."/>
        </authorList>
    </citation>
    <scope>NUCLEOTIDE SEQUENCE [LARGE SCALE GENOMIC DNA]</scope>
    <source>
        <strain evidence="2 5">DSM 17908</strain>
    </source>
</reference>
<reference evidence="3" key="1">
    <citation type="submission" date="2016-10" db="EMBL/GenBank/DDBJ databases">
        <authorList>
            <person name="de Groot N.N."/>
        </authorList>
    </citation>
    <scope>NUCLEOTIDE SEQUENCE [LARGE SCALE GENOMIC DNA]</scope>
    <source>
        <strain evidence="3">DSM 17908</strain>
    </source>
</reference>
<name>A0A1I3T742_9GAMM</name>
<proteinExistence type="predicted"/>
<evidence type="ECO:0000256" key="1">
    <source>
        <dbReference type="SAM" id="Phobius"/>
    </source>
</evidence>
<dbReference type="AlphaFoldDB" id="A0A1I3T742"/>
<accession>A0A1I3T742</accession>
<evidence type="ECO:0000313" key="2">
    <source>
        <dbReference type="EMBL" id="PHM39363.1"/>
    </source>
</evidence>